<reference evidence="2 3" key="1">
    <citation type="submission" date="2019-08" db="EMBL/GenBank/DDBJ databases">
        <title>The genome of the soybean aphid Biotype 1, its phylome, world population structure and adaptation to the North American continent.</title>
        <authorList>
            <person name="Giordano R."/>
            <person name="Donthu R.K."/>
            <person name="Hernandez A.G."/>
            <person name="Wright C.L."/>
            <person name="Zimin A.V."/>
        </authorList>
    </citation>
    <scope>NUCLEOTIDE SEQUENCE [LARGE SCALE GENOMIC DNA]</scope>
    <source>
        <tissue evidence="2">Whole aphids</tissue>
    </source>
</reference>
<gene>
    <name evidence="2" type="ORF">AGLY_007056</name>
</gene>
<sequence>MIAEVEEVLQEKMNKTCGTKPSPSTKTRLSELISWRLLKKNPSGALIWGIFGASLIIDSYFWVHFLRRKEYQVDHKKRMWNEHFEMLEKPIKMKLYYSSDEVMPKPCQPLIDVYKQMLEAESGKCKIVQECMLEENVVLIVEQQTLLKLFWIKQNHLLKLVGPVLILLLAWLVPKTDNHELEQQPINFVSKNKKKLPVANDLRSRSSDDIFFNTDFGMFSLFGKFDRHDLHTKYLLPVVHLVVLSWVLYRDRTCYVRSLESQKTELNGIRSDGRSWKLRTQTEERLLFFCRPTTTCLFLHGKYAINTDKHPSEGRRDEKCKGFFYYFISSLLLSRYHSPLEALSV</sequence>
<dbReference type="Proteomes" id="UP000475862">
    <property type="component" value="Unassembled WGS sequence"/>
</dbReference>
<dbReference type="OrthoDB" id="6575751at2759"/>
<keyword evidence="1" id="KW-1133">Transmembrane helix</keyword>
<dbReference type="EMBL" id="VYZN01000022">
    <property type="protein sequence ID" value="KAE9536654.1"/>
    <property type="molecule type" value="Genomic_DNA"/>
</dbReference>
<name>A0A6G0TPL7_APHGL</name>
<keyword evidence="3" id="KW-1185">Reference proteome</keyword>
<dbReference type="AlphaFoldDB" id="A0A6G0TPL7"/>
<feature type="transmembrane region" description="Helical" evidence="1">
    <location>
        <begin position="157"/>
        <end position="174"/>
    </location>
</feature>
<evidence type="ECO:0000313" key="3">
    <source>
        <dbReference type="Proteomes" id="UP000475862"/>
    </source>
</evidence>
<evidence type="ECO:0000256" key="1">
    <source>
        <dbReference type="SAM" id="Phobius"/>
    </source>
</evidence>
<evidence type="ECO:0000313" key="2">
    <source>
        <dbReference type="EMBL" id="KAE9536654.1"/>
    </source>
</evidence>
<comment type="caution">
    <text evidence="2">The sequence shown here is derived from an EMBL/GenBank/DDBJ whole genome shotgun (WGS) entry which is preliminary data.</text>
</comment>
<proteinExistence type="predicted"/>
<organism evidence="2 3">
    <name type="scientific">Aphis glycines</name>
    <name type="common">Soybean aphid</name>
    <dbReference type="NCBI Taxonomy" id="307491"/>
    <lineage>
        <taxon>Eukaryota</taxon>
        <taxon>Metazoa</taxon>
        <taxon>Ecdysozoa</taxon>
        <taxon>Arthropoda</taxon>
        <taxon>Hexapoda</taxon>
        <taxon>Insecta</taxon>
        <taxon>Pterygota</taxon>
        <taxon>Neoptera</taxon>
        <taxon>Paraneoptera</taxon>
        <taxon>Hemiptera</taxon>
        <taxon>Sternorrhyncha</taxon>
        <taxon>Aphidomorpha</taxon>
        <taxon>Aphidoidea</taxon>
        <taxon>Aphididae</taxon>
        <taxon>Aphidini</taxon>
        <taxon>Aphis</taxon>
        <taxon>Aphis</taxon>
    </lineage>
</organism>
<keyword evidence="1" id="KW-0812">Transmembrane</keyword>
<accession>A0A6G0TPL7</accession>
<keyword evidence="1" id="KW-0472">Membrane</keyword>
<feature type="transmembrane region" description="Helical" evidence="1">
    <location>
        <begin position="231"/>
        <end position="249"/>
    </location>
</feature>
<feature type="transmembrane region" description="Helical" evidence="1">
    <location>
        <begin position="45"/>
        <end position="66"/>
    </location>
</feature>
<protein>
    <submittedName>
        <fullName evidence="2">Uncharacterized protein</fullName>
    </submittedName>
</protein>